<keyword evidence="4 8" id="KW-0812">Transmembrane</keyword>
<dbReference type="InterPro" id="IPR001204">
    <property type="entry name" value="Phos_transporter"/>
</dbReference>
<evidence type="ECO:0000256" key="6">
    <source>
        <dbReference type="ARBA" id="ARBA00023136"/>
    </source>
</evidence>
<evidence type="ECO:0000313" key="9">
    <source>
        <dbReference type="EMBL" id="JAC61082.1"/>
    </source>
</evidence>
<dbReference type="GO" id="GO:0005315">
    <property type="term" value="F:phosphate transmembrane transporter activity"/>
    <property type="evidence" value="ECO:0007669"/>
    <property type="project" value="InterPro"/>
</dbReference>
<evidence type="ECO:0000256" key="3">
    <source>
        <dbReference type="ARBA" id="ARBA00022592"/>
    </source>
</evidence>
<feature type="transmembrane region" description="Helical" evidence="8">
    <location>
        <begin position="143"/>
        <end position="160"/>
    </location>
</feature>
<evidence type="ECO:0000256" key="1">
    <source>
        <dbReference type="ARBA" id="ARBA00004141"/>
    </source>
</evidence>
<feature type="transmembrane region" description="Helical" evidence="8">
    <location>
        <begin position="233"/>
        <end position="253"/>
    </location>
</feature>
<evidence type="ECO:0000256" key="4">
    <source>
        <dbReference type="ARBA" id="ARBA00022692"/>
    </source>
</evidence>
<evidence type="ECO:0000256" key="5">
    <source>
        <dbReference type="ARBA" id="ARBA00022989"/>
    </source>
</evidence>
<dbReference type="GO" id="GO:0016020">
    <property type="term" value="C:membrane"/>
    <property type="evidence" value="ECO:0007669"/>
    <property type="project" value="UniProtKB-SubCell"/>
</dbReference>
<sequence>RTCRPSALASVQLSVLRKDGKGGDGGSSPGESGGHDGGGSGSSDPRLRGSLPGSPRGGEEGGEEEAEGALTGSDGSSDGGDRQQEELAAAAEKIFMFLQVFTASLKSYAHGANDTANAAGPYTAVQALYIHGAAGCSHVVTPFWVLAAGGLGIVLGLACLGHKVMQTIGTGLTSINFSRGFCVELGSTLAVVTASLAGMPVSSTHCQVGSIIAVGLMESGAGAVNWRLLGKVAVSWLVTVPAAAAAAALLLVATRPLIVS</sequence>
<protein>
    <submittedName>
        <fullName evidence="9">Inorganic phosphate transporter, PiT family</fullName>
    </submittedName>
</protein>
<reference evidence="9" key="1">
    <citation type="submission" date="2014-05" db="EMBL/GenBank/DDBJ databases">
        <title>The transcriptome of the halophilic microalga Tetraselmis sp. GSL018 isolated from the Great Salt Lake, Utah.</title>
        <authorList>
            <person name="Jinkerson R.E."/>
            <person name="D'Adamo S."/>
            <person name="Posewitz M.C."/>
        </authorList>
    </citation>
    <scope>NUCLEOTIDE SEQUENCE</scope>
    <source>
        <strain evidence="9">GSL018</strain>
    </source>
</reference>
<name>A0A061QKC7_9CHLO</name>
<keyword evidence="6 8" id="KW-0472">Membrane</keyword>
<dbReference type="PANTHER" id="PTHR11101:SF80">
    <property type="entry name" value="PHOSPHATE TRANSPORTER"/>
    <property type="match status" value="1"/>
</dbReference>
<evidence type="ECO:0000256" key="7">
    <source>
        <dbReference type="SAM" id="MobiDB-lite"/>
    </source>
</evidence>
<comment type="subcellular location">
    <subcellularLocation>
        <location evidence="1">Membrane</location>
        <topology evidence="1">Multi-pass membrane protein</topology>
    </subcellularLocation>
</comment>
<keyword evidence="2" id="KW-0813">Transport</keyword>
<evidence type="ECO:0000256" key="2">
    <source>
        <dbReference type="ARBA" id="ARBA00022448"/>
    </source>
</evidence>
<feature type="region of interest" description="Disordered" evidence="7">
    <location>
        <begin position="1"/>
        <end position="84"/>
    </location>
</feature>
<evidence type="ECO:0000256" key="8">
    <source>
        <dbReference type="SAM" id="Phobius"/>
    </source>
</evidence>
<gene>
    <name evidence="9" type="primary">TC.PIT</name>
    <name evidence="9" type="ORF">TSPGSL018_27220</name>
</gene>
<dbReference type="AlphaFoldDB" id="A0A061QKC7"/>
<feature type="compositionally biased region" description="Gly residues" evidence="7">
    <location>
        <begin position="23"/>
        <end position="41"/>
    </location>
</feature>
<feature type="transmembrane region" description="Helical" evidence="8">
    <location>
        <begin position="207"/>
        <end position="226"/>
    </location>
</feature>
<keyword evidence="3" id="KW-0592">Phosphate transport</keyword>
<organism evidence="9">
    <name type="scientific">Tetraselmis sp. GSL018</name>
    <dbReference type="NCBI Taxonomy" id="582737"/>
    <lineage>
        <taxon>Eukaryota</taxon>
        <taxon>Viridiplantae</taxon>
        <taxon>Chlorophyta</taxon>
        <taxon>core chlorophytes</taxon>
        <taxon>Chlorodendrophyceae</taxon>
        <taxon>Chlorodendrales</taxon>
        <taxon>Chlorodendraceae</taxon>
        <taxon>Tetraselmis</taxon>
    </lineage>
</organism>
<keyword evidence="5 8" id="KW-1133">Transmembrane helix</keyword>
<dbReference type="PANTHER" id="PTHR11101">
    <property type="entry name" value="PHOSPHATE TRANSPORTER"/>
    <property type="match status" value="1"/>
</dbReference>
<dbReference type="Pfam" id="PF01384">
    <property type="entry name" value="PHO4"/>
    <property type="match status" value="1"/>
</dbReference>
<accession>A0A061QKC7</accession>
<feature type="compositionally biased region" description="Low complexity" evidence="7">
    <location>
        <begin position="42"/>
        <end position="54"/>
    </location>
</feature>
<dbReference type="GO" id="GO:0035435">
    <property type="term" value="P:phosphate ion transmembrane transport"/>
    <property type="evidence" value="ECO:0007669"/>
    <property type="project" value="TreeGrafter"/>
</dbReference>
<dbReference type="EMBL" id="GBEZ01026082">
    <property type="protein sequence ID" value="JAC61082.1"/>
    <property type="molecule type" value="Transcribed_RNA"/>
</dbReference>
<feature type="non-terminal residue" evidence="9">
    <location>
        <position position="1"/>
    </location>
</feature>
<proteinExistence type="predicted"/>
<feature type="transmembrane region" description="Helical" evidence="8">
    <location>
        <begin position="181"/>
        <end position="201"/>
    </location>
</feature>